<protein>
    <submittedName>
        <fullName evidence="2">Uncharacterized protein</fullName>
    </submittedName>
</protein>
<evidence type="ECO:0000313" key="2">
    <source>
        <dbReference type="EMBL" id="TMP23082.1"/>
    </source>
</evidence>
<dbReference type="RefSeq" id="WP_138553611.1">
    <property type="nucleotide sequence ID" value="NZ_PNCH01000083.1"/>
</dbReference>
<keyword evidence="1" id="KW-0732">Signal</keyword>
<accession>A0A5S3WFX5</accession>
<reference evidence="3" key="2">
    <citation type="submission" date="2019-06" db="EMBL/GenBank/DDBJ databases">
        <title>Co-occurence of chitin degradation, pigmentation and bioactivity in marine Pseudoalteromonas.</title>
        <authorList>
            <person name="Sonnenschein E.C."/>
            <person name="Bech P.K."/>
        </authorList>
    </citation>
    <scope>NUCLEOTIDE SEQUENCE [LARGE SCALE GENOMIC DNA]</scope>
    <source>
        <strain evidence="3">S2676</strain>
    </source>
</reference>
<dbReference type="Proteomes" id="UP000310249">
    <property type="component" value="Unassembled WGS sequence"/>
</dbReference>
<gene>
    <name evidence="2" type="ORF">CWB99_23595</name>
</gene>
<organism evidence="2 3">
    <name type="scientific">Pseudoalteromonas rubra</name>
    <dbReference type="NCBI Taxonomy" id="43658"/>
    <lineage>
        <taxon>Bacteria</taxon>
        <taxon>Pseudomonadati</taxon>
        <taxon>Pseudomonadota</taxon>
        <taxon>Gammaproteobacteria</taxon>
        <taxon>Alteromonadales</taxon>
        <taxon>Pseudoalteromonadaceae</taxon>
        <taxon>Pseudoalteromonas</taxon>
    </lineage>
</organism>
<comment type="caution">
    <text evidence="2">The sequence shown here is derived from an EMBL/GenBank/DDBJ whole genome shotgun (WGS) entry which is preliminary data.</text>
</comment>
<proteinExistence type="predicted"/>
<evidence type="ECO:0000256" key="1">
    <source>
        <dbReference type="SAM" id="SignalP"/>
    </source>
</evidence>
<name>A0A5S3WFX5_9GAMM</name>
<sequence length="115" mass="12158">MTRVKAALAGLVMFSGSALAAWTPPSEVLALRAYNSSEGHYVKLSTSSVNEACSGTLKTGIYFFNDTTGRIFSMLLAAQSSKQKVILHVSGCGGGSYANITEVQLGDVIWGSYIE</sequence>
<feature type="chain" id="PRO_5024293877" evidence="1">
    <location>
        <begin position="21"/>
        <end position="115"/>
    </location>
</feature>
<evidence type="ECO:0000313" key="3">
    <source>
        <dbReference type="Proteomes" id="UP000310249"/>
    </source>
</evidence>
<dbReference type="EMBL" id="PNCI01000107">
    <property type="protein sequence ID" value="TMP23082.1"/>
    <property type="molecule type" value="Genomic_DNA"/>
</dbReference>
<feature type="signal peptide" evidence="1">
    <location>
        <begin position="1"/>
        <end position="20"/>
    </location>
</feature>
<dbReference type="AlphaFoldDB" id="A0A5S3WFX5"/>
<reference evidence="2 3" key="1">
    <citation type="submission" date="2018-01" db="EMBL/GenBank/DDBJ databases">
        <authorList>
            <person name="Paulsen S."/>
            <person name="Gram L.K."/>
        </authorList>
    </citation>
    <scope>NUCLEOTIDE SEQUENCE [LARGE SCALE GENOMIC DNA]</scope>
    <source>
        <strain evidence="2 3">S2676</strain>
    </source>
</reference>